<evidence type="ECO:0008006" key="3">
    <source>
        <dbReference type="Google" id="ProtNLM"/>
    </source>
</evidence>
<proteinExistence type="predicted"/>
<dbReference type="Proteomes" id="UP000283474">
    <property type="component" value="Chromosome"/>
</dbReference>
<dbReference type="InterPro" id="IPR011990">
    <property type="entry name" value="TPR-like_helical_dom_sf"/>
</dbReference>
<dbReference type="Gene3D" id="1.25.40.10">
    <property type="entry name" value="Tetratricopeptide repeat domain"/>
    <property type="match status" value="1"/>
</dbReference>
<protein>
    <recommendedName>
        <fullName evidence="3">DUF924 domain-containing protein</fullName>
    </recommendedName>
</protein>
<dbReference type="Gene3D" id="1.20.58.320">
    <property type="entry name" value="TPR-like"/>
    <property type="match status" value="1"/>
</dbReference>
<name>A0A410GC38_9BURK</name>
<dbReference type="Pfam" id="PF06041">
    <property type="entry name" value="DUF924"/>
    <property type="match status" value="1"/>
</dbReference>
<dbReference type="InterPro" id="IPR010323">
    <property type="entry name" value="DUF924"/>
</dbReference>
<gene>
    <name evidence="1" type="ORF">CKA81_08515</name>
</gene>
<dbReference type="AlphaFoldDB" id="A0A410GC38"/>
<evidence type="ECO:0000313" key="1">
    <source>
        <dbReference type="EMBL" id="QAA93876.1"/>
    </source>
</evidence>
<dbReference type="KEGG" id="pus:CKA81_08515"/>
<dbReference type="OrthoDB" id="7593450at2"/>
<dbReference type="EMBL" id="CP022987">
    <property type="protein sequence ID" value="QAA93876.1"/>
    <property type="molecule type" value="Genomic_DNA"/>
</dbReference>
<sequence length="220" mass="25000">MNDNNMRQVWQEVLDFWFPEGRSLQADLATHKDHWLWRMRGGADSEITRRFTGPTAEAAAGHLDGWASDPNSRLALIIVLDQFSRSVWRNSARSFAQDTAALAFTMEGLTNGHYAQLPTPWHKVVFGLPLGHCEGEDHLERVDLLIGLREEIAAQAPVHLSPVYRSLVKQAQDVRQVIAAFGRHPHRNEVLGRPSRLDEEAYLAKKQFPHLRAFQDLIIP</sequence>
<dbReference type="RefSeq" id="WP_128354926.1">
    <property type="nucleotide sequence ID" value="NZ_CP022987.1"/>
</dbReference>
<keyword evidence="2" id="KW-1185">Reference proteome</keyword>
<dbReference type="SUPFAM" id="SSF48452">
    <property type="entry name" value="TPR-like"/>
    <property type="match status" value="1"/>
</dbReference>
<organism evidence="1 2">
    <name type="scientific">Pollutimonas thiosulfatoxidans</name>
    <dbReference type="NCBI Taxonomy" id="2028345"/>
    <lineage>
        <taxon>Bacteria</taxon>
        <taxon>Pseudomonadati</taxon>
        <taxon>Pseudomonadota</taxon>
        <taxon>Betaproteobacteria</taxon>
        <taxon>Burkholderiales</taxon>
        <taxon>Alcaligenaceae</taxon>
        <taxon>Pollutimonas</taxon>
    </lineage>
</organism>
<accession>A0A410GC38</accession>
<evidence type="ECO:0000313" key="2">
    <source>
        <dbReference type="Proteomes" id="UP000283474"/>
    </source>
</evidence>
<reference evidence="1 2" key="1">
    <citation type="submission" date="2017-08" db="EMBL/GenBank/DDBJ databases">
        <authorList>
            <person name="Park S.-J."/>
            <person name="Kim H."/>
        </authorList>
    </citation>
    <scope>NUCLEOTIDE SEQUENCE [LARGE SCALE GENOMIC DNA]</scope>
    <source>
        <strain evidence="2">ye3</strain>
    </source>
</reference>